<dbReference type="AlphaFoldDB" id="A0A1K1SVN0"/>
<dbReference type="Pfam" id="PF03466">
    <property type="entry name" value="LysR_substrate"/>
    <property type="match status" value="1"/>
</dbReference>
<protein>
    <submittedName>
        <fullName evidence="6">DNA-binding transcriptional regulator, LysR family</fullName>
    </submittedName>
</protein>
<dbReference type="PANTHER" id="PTHR30346:SF28">
    <property type="entry name" value="HTH-TYPE TRANSCRIPTIONAL REGULATOR CYNR"/>
    <property type="match status" value="1"/>
</dbReference>
<dbReference type="InterPro" id="IPR036388">
    <property type="entry name" value="WH-like_DNA-bd_sf"/>
</dbReference>
<dbReference type="Gene3D" id="3.40.190.10">
    <property type="entry name" value="Periplasmic binding protein-like II"/>
    <property type="match status" value="2"/>
</dbReference>
<dbReference type="GO" id="GO:0003700">
    <property type="term" value="F:DNA-binding transcription factor activity"/>
    <property type="evidence" value="ECO:0007669"/>
    <property type="project" value="InterPro"/>
</dbReference>
<dbReference type="SUPFAM" id="SSF46785">
    <property type="entry name" value="Winged helix' DNA-binding domain"/>
    <property type="match status" value="1"/>
</dbReference>
<dbReference type="GO" id="GO:0003677">
    <property type="term" value="F:DNA binding"/>
    <property type="evidence" value="ECO:0007669"/>
    <property type="project" value="UniProtKB-KW"/>
</dbReference>
<reference evidence="7" key="1">
    <citation type="submission" date="2016-11" db="EMBL/GenBank/DDBJ databases">
        <authorList>
            <person name="Varghese N."/>
            <person name="Submissions S."/>
        </authorList>
    </citation>
    <scope>NUCLEOTIDE SEQUENCE [LARGE SCALE GENOMIC DNA]</scope>
    <source>
        <strain evidence="7">DSM 44671</strain>
    </source>
</reference>
<proteinExistence type="inferred from homology"/>
<evidence type="ECO:0000256" key="2">
    <source>
        <dbReference type="ARBA" id="ARBA00023015"/>
    </source>
</evidence>
<evidence type="ECO:0000256" key="1">
    <source>
        <dbReference type="ARBA" id="ARBA00009437"/>
    </source>
</evidence>
<evidence type="ECO:0000256" key="3">
    <source>
        <dbReference type="ARBA" id="ARBA00023125"/>
    </source>
</evidence>
<evidence type="ECO:0000313" key="6">
    <source>
        <dbReference type="EMBL" id="SFW88386.1"/>
    </source>
</evidence>
<keyword evidence="7" id="KW-1185">Reference proteome</keyword>
<evidence type="ECO:0000313" key="7">
    <source>
        <dbReference type="Proteomes" id="UP000182740"/>
    </source>
</evidence>
<dbReference type="GO" id="GO:0032993">
    <property type="term" value="C:protein-DNA complex"/>
    <property type="evidence" value="ECO:0007669"/>
    <property type="project" value="TreeGrafter"/>
</dbReference>
<organism evidence="6 7">
    <name type="scientific">Amycolatopsis australiensis</name>
    <dbReference type="NCBI Taxonomy" id="546364"/>
    <lineage>
        <taxon>Bacteria</taxon>
        <taxon>Bacillati</taxon>
        <taxon>Actinomycetota</taxon>
        <taxon>Actinomycetes</taxon>
        <taxon>Pseudonocardiales</taxon>
        <taxon>Pseudonocardiaceae</taxon>
        <taxon>Amycolatopsis</taxon>
    </lineage>
</organism>
<dbReference type="Gene3D" id="1.10.10.10">
    <property type="entry name" value="Winged helix-like DNA-binding domain superfamily/Winged helix DNA-binding domain"/>
    <property type="match status" value="1"/>
</dbReference>
<feature type="domain" description="HTH lysR-type" evidence="5">
    <location>
        <begin position="4"/>
        <end position="61"/>
    </location>
</feature>
<dbReference type="STRING" id="546364.SAMN04489730_6946"/>
<keyword evidence="2" id="KW-0805">Transcription regulation</keyword>
<comment type="similarity">
    <text evidence="1">Belongs to the LysR transcriptional regulatory family.</text>
</comment>
<dbReference type="InterPro" id="IPR036390">
    <property type="entry name" value="WH_DNA-bd_sf"/>
</dbReference>
<gene>
    <name evidence="6" type="ORF">SAMN04489730_6946</name>
</gene>
<dbReference type="FunFam" id="1.10.10.10:FF:000001">
    <property type="entry name" value="LysR family transcriptional regulator"/>
    <property type="match status" value="1"/>
</dbReference>
<evidence type="ECO:0000256" key="4">
    <source>
        <dbReference type="ARBA" id="ARBA00023163"/>
    </source>
</evidence>
<accession>A0A1K1SVN0</accession>
<name>A0A1K1SVN0_9PSEU</name>
<sequence>MSDVELRELRYLLAVAEEGTLAQAAVRLQVSASPLSRQIRAIEARIGLPVFARRGRRLVLTETGARLLDRAREVLAAADQLAEHVRAERGEPPTRLAVGCVDAAVHTGLLAAGLRSAEQAHPGLRTTVTLGHSPELIDRLRAGELDLALVHTPPPAADPALIRTLVLQDPVALVVPTGHPAAHAPRPDTLDGQAWIVDQRATASIERFRATARDAGFTPDIRYQAADLAVRVSLAAAGLGITMLPARAVPALVPPALPVTVASVPWLPLRIQVYTVTTRRVRRVVAAFTTGVKTPRVPSHKPPRC</sequence>
<dbReference type="Proteomes" id="UP000182740">
    <property type="component" value="Unassembled WGS sequence"/>
</dbReference>
<dbReference type="SUPFAM" id="SSF53850">
    <property type="entry name" value="Periplasmic binding protein-like II"/>
    <property type="match status" value="1"/>
</dbReference>
<dbReference type="InterPro" id="IPR005119">
    <property type="entry name" value="LysR_subst-bd"/>
</dbReference>
<dbReference type="PROSITE" id="PS50931">
    <property type="entry name" value="HTH_LYSR"/>
    <property type="match status" value="1"/>
</dbReference>
<keyword evidence="3 6" id="KW-0238">DNA-binding</keyword>
<evidence type="ECO:0000259" key="5">
    <source>
        <dbReference type="PROSITE" id="PS50931"/>
    </source>
</evidence>
<dbReference type="EMBL" id="FPJG01000006">
    <property type="protein sequence ID" value="SFW88386.1"/>
    <property type="molecule type" value="Genomic_DNA"/>
</dbReference>
<dbReference type="Pfam" id="PF00126">
    <property type="entry name" value="HTH_1"/>
    <property type="match status" value="1"/>
</dbReference>
<keyword evidence="4" id="KW-0804">Transcription</keyword>
<dbReference type="PANTHER" id="PTHR30346">
    <property type="entry name" value="TRANSCRIPTIONAL DUAL REGULATOR HCAR-RELATED"/>
    <property type="match status" value="1"/>
</dbReference>
<dbReference type="InterPro" id="IPR000847">
    <property type="entry name" value="LysR_HTH_N"/>
</dbReference>